<evidence type="ECO:0000313" key="2">
    <source>
        <dbReference type="Proteomes" id="UP000217083"/>
    </source>
</evidence>
<keyword evidence="2" id="KW-1185">Reference proteome</keyword>
<dbReference type="RefSeq" id="WP_094926230.1">
    <property type="nucleotide sequence ID" value="NZ_NPIA01000009.1"/>
</dbReference>
<name>A0A263BQX8_9BACI</name>
<evidence type="ECO:0008006" key="3">
    <source>
        <dbReference type="Google" id="ProtNLM"/>
    </source>
</evidence>
<organism evidence="1 2">
    <name type="scientific">Lottiidibacillus patelloidae</name>
    <dbReference type="NCBI Taxonomy" id="2670334"/>
    <lineage>
        <taxon>Bacteria</taxon>
        <taxon>Bacillati</taxon>
        <taxon>Bacillota</taxon>
        <taxon>Bacilli</taxon>
        <taxon>Bacillales</taxon>
        <taxon>Bacillaceae</taxon>
        <taxon>Lottiidibacillus</taxon>
    </lineage>
</organism>
<dbReference type="Proteomes" id="UP000217083">
    <property type="component" value="Unassembled WGS sequence"/>
</dbReference>
<sequence length="76" mass="9022">MMAKLDITADVYGKFDEDCIHLFCDDQPIGHMKMDGKMQTCEMSKGFMYENHRFYKEEEPVQNVDHYVENCDEGWC</sequence>
<dbReference type="EMBL" id="NPIA01000009">
    <property type="protein sequence ID" value="OZM55992.1"/>
    <property type="molecule type" value="Genomic_DNA"/>
</dbReference>
<protein>
    <recommendedName>
        <fullName evidence="3">DUF2553 domain-containing protein</fullName>
    </recommendedName>
</protein>
<gene>
    <name evidence="1" type="ORF">CIB95_14195</name>
</gene>
<proteinExistence type="predicted"/>
<accession>A0A263BQX8</accession>
<evidence type="ECO:0000313" key="1">
    <source>
        <dbReference type="EMBL" id="OZM55992.1"/>
    </source>
</evidence>
<dbReference type="AlphaFoldDB" id="A0A263BQX8"/>
<dbReference type="InterPro" id="IPR020140">
    <property type="entry name" value="Uncharacterised_YusG"/>
</dbReference>
<reference evidence="2" key="1">
    <citation type="submission" date="2017-08" db="EMBL/GenBank/DDBJ databases">
        <authorList>
            <person name="Huang Z."/>
        </authorList>
    </citation>
    <scope>NUCLEOTIDE SEQUENCE [LARGE SCALE GENOMIC DNA]</scope>
    <source>
        <strain evidence="2">SA5d-4</strain>
    </source>
</reference>
<comment type="caution">
    <text evidence="1">The sequence shown here is derived from an EMBL/GenBank/DDBJ whole genome shotgun (WGS) entry which is preliminary data.</text>
</comment>
<dbReference type="Pfam" id="PF10830">
    <property type="entry name" value="DUF2553"/>
    <property type="match status" value="1"/>
</dbReference>
<reference evidence="1 2" key="2">
    <citation type="submission" date="2017-09" db="EMBL/GenBank/DDBJ databases">
        <title>Bacillus patelloidae sp. nov., isolated from the intestinal tract of a marine limpet.</title>
        <authorList>
            <person name="Liu R."/>
            <person name="Dong C."/>
            <person name="Shao Z."/>
        </authorList>
    </citation>
    <scope>NUCLEOTIDE SEQUENCE [LARGE SCALE GENOMIC DNA]</scope>
    <source>
        <strain evidence="1 2">SA5d-4</strain>
    </source>
</reference>